<feature type="region of interest" description="Disordered" evidence="1">
    <location>
        <begin position="21"/>
        <end position="85"/>
    </location>
</feature>
<dbReference type="KEGG" id="rce:RC1_2173"/>
<dbReference type="Proteomes" id="UP000001591">
    <property type="component" value="Chromosome"/>
</dbReference>
<evidence type="ECO:0000313" key="3">
    <source>
        <dbReference type="Proteomes" id="UP000001591"/>
    </source>
</evidence>
<dbReference type="HOGENOM" id="CLU_2510461_0_0_5"/>
<dbReference type="EMBL" id="CP000613">
    <property type="protein sequence ID" value="ACI99560.1"/>
    <property type="molecule type" value="Genomic_DNA"/>
</dbReference>
<dbReference type="AlphaFoldDB" id="B6IP58"/>
<dbReference type="STRING" id="414684.RC1_2173"/>
<gene>
    <name evidence="2" type="ordered locus">RC1_2173</name>
</gene>
<reference evidence="2 3" key="1">
    <citation type="journal article" date="2010" name="BMC Genomics">
        <title>Metabolic flexibility revealed in the genome of the cyst-forming alpha-1 proteobacterium Rhodospirillum centenum.</title>
        <authorList>
            <person name="Lu Y.K."/>
            <person name="Marden J."/>
            <person name="Han M."/>
            <person name="Swingley W.D."/>
            <person name="Mastrian S.D."/>
            <person name="Chowdhury S.R."/>
            <person name="Hao J."/>
            <person name="Helmy T."/>
            <person name="Kim S."/>
            <person name="Kurdoglu A.A."/>
            <person name="Matthies H.J."/>
            <person name="Rollo D."/>
            <person name="Stothard P."/>
            <person name="Blankenship R.E."/>
            <person name="Bauer C.E."/>
            <person name="Touchman J.W."/>
        </authorList>
    </citation>
    <scope>NUCLEOTIDE SEQUENCE [LARGE SCALE GENOMIC DNA]</scope>
    <source>
        <strain evidence="3">ATCC 51521 / SW</strain>
    </source>
</reference>
<accession>B6IP58</accession>
<organism evidence="2 3">
    <name type="scientific">Rhodospirillum centenum (strain ATCC 51521 / SW)</name>
    <dbReference type="NCBI Taxonomy" id="414684"/>
    <lineage>
        <taxon>Bacteria</taxon>
        <taxon>Pseudomonadati</taxon>
        <taxon>Pseudomonadota</taxon>
        <taxon>Alphaproteobacteria</taxon>
        <taxon>Rhodospirillales</taxon>
        <taxon>Rhodospirillaceae</taxon>
        <taxon>Rhodospirillum</taxon>
    </lineage>
</organism>
<proteinExistence type="predicted"/>
<protein>
    <submittedName>
        <fullName evidence="2">Uncharacterized protein</fullName>
    </submittedName>
</protein>
<keyword evidence="3" id="KW-1185">Reference proteome</keyword>
<name>B6IP58_RHOCS</name>
<evidence type="ECO:0000313" key="2">
    <source>
        <dbReference type="EMBL" id="ACI99560.1"/>
    </source>
</evidence>
<sequence>MSLPVGQRAIIAAHRFLLGPRACRPRRRGGRPPTGPARAGSSAGPLPAGRRNTPHPILPVTSPMQRTVPWPPGRHHLKHTAKEAA</sequence>
<evidence type="ECO:0000256" key="1">
    <source>
        <dbReference type="SAM" id="MobiDB-lite"/>
    </source>
</evidence>